<protein>
    <submittedName>
        <fullName evidence="1">Uncharacterized protein</fullName>
    </submittedName>
</protein>
<dbReference type="EMBL" id="CAJNNV010031689">
    <property type="protein sequence ID" value="CAE8637377.1"/>
    <property type="molecule type" value="Genomic_DNA"/>
</dbReference>
<evidence type="ECO:0000313" key="1">
    <source>
        <dbReference type="EMBL" id="CAE8637377.1"/>
    </source>
</evidence>
<dbReference type="Proteomes" id="UP000654075">
    <property type="component" value="Unassembled WGS sequence"/>
</dbReference>
<dbReference type="AlphaFoldDB" id="A0A813HIV1"/>
<comment type="caution">
    <text evidence="1">The sequence shown here is derived from an EMBL/GenBank/DDBJ whole genome shotgun (WGS) entry which is preliminary data.</text>
</comment>
<name>A0A813HIV1_POLGL</name>
<gene>
    <name evidence="1" type="ORF">PGLA1383_LOCUS52744</name>
</gene>
<sequence length="104" mass="10722">VAQSLVFCLLASKGRPGEGQESLRPEARCALLLLLCGGRATLRGGSRPASGGALGFLSLANGIPSGATLAAFGLRTDLIAKALERHTGKQANEANYGLNMELEE</sequence>
<organism evidence="1 2">
    <name type="scientific">Polarella glacialis</name>
    <name type="common">Dinoflagellate</name>
    <dbReference type="NCBI Taxonomy" id="89957"/>
    <lineage>
        <taxon>Eukaryota</taxon>
        <taxon>Sar</taxon>
        <taxon>Alveolata</taxon>
        <taxon>Dinophyceae</taxon>
        <taxon>Suessiales</taxon>
        <taxon>Suessiaceae</taxon>
        <taxon>Polarella</taxon>
    </lineage>
</organism>
<keyword evidence="2" id="KW-1185">Reference proteome</keyword>
<accession>A0A813HIV1</accession>
<feature type="non-terminal residue" evidence="1">
    <location>
        <position position="104"/>
    </location>
</feature>
<reference evidence="1" key="1">
    <citation type="submission" date="2021-02" db="EMBL/GenBank/DDBJ databases">
        <authorList>
            <person name="Dougan E. K."/>
            <person name="Rhodes N."/>
            <person name="Thang M."/>
            <person name="Chan C."/>
        </authorList>
    </citation>
    <scope>NUCLEOTIDE SEQUENCE</scope>
</reference>
<proteinExistence type="predicted"/>
<evidence type="ECO:0000313" key="2">
    <source>
        <dbReference type="Proteomes" id="UP000654075"/>
    </source>
</evidence>
<feature type="non-terminal residue" evidence="1">
    <location>
        <position position="1"/>
    </location>
</feature>